<proteinExistence type="predicted"/>
<evidence type="ECO:0000313" key="2">
    <source>
        <dbReference type="Proteomes" id="UP000186004"/>
    </source>
</evidence>
<evidence type="ECO:0000313" key="1">
    <source>
        <dbReference type="EMBL" id="SIR35521.1"/>
    </source>
</evidence>
<protein>
    <recommendedName>
        <fullName evidence="3">Alpha/beta hydrolase family protein</fullName>
    </recommendedName>
</protein>
<accession>A0A1N7A974</accession>
<evidence type="ECO:0008006" key="3">
    <source>
        <dbReference type="Google" id="ProtNLM"/>
    </source>
</evidence>
<gene>
    <name evidence="1" type="ORF">SAMN05444858_1092</name>
</gene>
<name>A0A1N7A974_9ACTN</name>
<sequence length="236" mass="25625">MNTAYVLVHSPSVGPLTWASTAQALEGSGAVAIVPSLLGVADARPPFWWSVAEKVRAAIDRLPPDQAVVIVAHSNAGLFVPVIVEATSRRIVGCLFVDAALPSPAGPTPVAPPELLDFLRPKVTGGRLPQWTAWWDESDVAPMFPDAQTRRAVSAEQPRLPLSYYEELVPTPAGWDNRPCGYLLFGPPYEEVAIDARQRGWAVDHVPGGHLHQLVDPRAVTDRIMAMTRDWRSSTS</sequence>
<dbReference type="AlphaFoldDB" id="A0A1N7A974"/>
<dbReference type="STRING" id="1198245.SAMN05444858_1092"/>
<dbReference type="OrthoDB" id="2972445at2"/>
<keyword evidence="2" id="KW-1185">Reference proteome</keyword>
<dbReference type="SUPFAM" id="SSF53474">
    <property type="entry name" value="alpha/beta-Hydrolases"/>
    <property type="match status" value="1"/>
</dbReference>
<dbReference type="EMBL" id="FTNF01000009">
    <property type="protein sequence ID" value="SIR35521.1"/>
    <property type="molecule type" value="Genomic_DNA"/>
</dbReference>
<organism evidence="1 2">
    <name type="scientific">Micromonospora avicenniae</name>
    <dbReference type="NCBI Taxonomy" id="1198245"/>
    <lineage>
        <taxon>Bacteria</taxon>
        <taxon>Bacillati</taxon>
        <taxon>Actinomycetota</taxon>
        <taxon>Actinomycetes</taxon>
        <taxon>Micromonosporales</taxon>
        <taxon>Micromonosporaceae</taxon>
        <taxon>Micromonospora</taxon>
    </lineage>
</organism>
<dbReference type="InterPro" id="IPR029058">
    <property type="entry name" value="AB_hydrolase_fold"/>
</dbReference>
<dbReference type="Gene3D" id="3.40.50.1820">
    <property type="entry name" value="alpha/beta hydrolase"/>
    <property type="match status" value="1"/>
</dbReference>
<dbReference type="Proteomes" id="UP000186004">
    <property type="component" value="Unassembled WGS sequence"/>
</dbReference>
<reference evidence="1 2" key="1">
    <citation type="submission" date="2017-01" db="EMBL/GenBank/DDBJ databases">
        <authorList>
            <person name="Mah S.A."/>
            <person name="Swanson W.J."/>
            <person name="Moy G.W."/>
            <person name="Vacquier V.D."/>
        </authorList>
    </citation>
    <scope>NUCLEOTIDE SEQUENCE [LARGE SCALE GENOMIC DNA]</scope>
    <source>
        <strain evidence="1 2">DSM 45758</strain>
    </source>
</reference>